<reference evidence="2" key="1">
    <citation type="submission" date="2018-02" db="EMBL/GenBank/DDBJ databases">
        <title>Phenotypic and genomic properties of facultatively anaerobic sulfur-reducing natronoarchaea from hypersaline soda lakes.</title>
        <authorList>
            <person name="Sorokin D.Y."/>
            <person name="Kublanov I.V."/>
            <person name="Roman P."/>
            <person name="Sinninghe Damste J.S."/>
            <person name="Golyshin P.N."/>
            <person name="Rojo D."/>
            <person name="Ciordia S."/>
            <person name="Mena M.D.C."/>
            <person name="Ferrer M."/>
            <person name="Messina E."/>
            <person name="Smedile F."/>
            <person name="La Spada G."/>
            <person name="La Cono V."/>
            <person name="Yakimov M.M."/>
        </authorList>
    </citation>
    <scope>NUCLEOTIDE SEQUENCE [LARGE SCALE GENOMIC DNA]</scope>
    <source>
        <strain evidence="2">AArc-Mg</strain>
    </source>
</reference>
<dbReference type="EMBL" id="CP027033">
    <property type="protein sequence ID" value="AXR81518.1"/>
    <property type="molecule type" value="Genomic_DNA"/>
</dbReference>
<gene>
    <name evidence="1" type="ORF">AArcMg_1505</name>
</gene>
<evidence type="ECO:0000313" key="2">
    <source>
        <dbReference type="Proteomes" id="UP000258613"/>
    </source>
</evidence>
<dbReference type="AlphaFoldDB" id="A0A346PPS3"/>
<accession>A0A346PPS3</accession>
<organism evidence="1 2">
    <name type="scientific">Natrarchaeobaculum sulfurireducens</name>
    <dbReference type="NCBI Taxonomy" id="2044521"/>
    <lineage>
        <taxon>Archaea</taxon>
        <taxon>Methanobacteriati</taxon>
        <taxon>Methanobacteriota</taxon>
        <taxon>Stenosarchaea group</taxon>
        <taxon>Halobacteria</taxon>
        <taxon>Halobacteriales</taxon>
        <taxon>Natrialbaceae</taxon>
        <taxon>Natrarchaeobaculum</taxon>
    </lineage>
</organism>
<keyword evidence="2" id="KW-1185">Reference proteome</keyword>
<proteinExistence type="predicted"/>
<dbReference type="KEGG" id="nag:AArcMg_1505"/>
<protein>
    <submittedName>
        <fullName evidence="1">Uncharacterized protein</fullName>
    </submittedName>
</protein>
<dbReference type="GeneID" id="37641991"/>
<sequence>MPPETYSRTMLAAESLSSDDWNVWVDPDNDKVLAHKDGLTLQADIAQHGRDTEELIAEFVNGHMSRTRVERIAWGCLRDGYTAEEIEEAIDQILDS</sequence>
<name>A0A346PPS3_9EURY</name>
<evidence type="ECO:0000313" key="1">
    <source>
        <dbReference type="EMBL" id="AXR81518.1"/>
    </source>
</evidence>
<dbReference type="RefSeq" id="WP_117368218.1">
    <property type="nucleotide sequence ID" value="NZ_CP027033.1"/>
</dbReference>
<dbReference type="Proteomes" id="UP000258613">
    <property type="component" value="Chromosome"/>
</dbReference>